<dbReference type="Proteomes" id="UP000306319">
    <property type="component" value="Unassembled WGS sequence"/>
</dbReference>
<evidence type="ECO:0000313" key="2">
    <source>
        <dbReference type="Proteomes" id="UP000306319"/>
    </source>
</evidence>
<protein>
    <submittedName>
        <fullName evidence="1">Uncharacterized protein</fullName>
    </submittedName>
</protein>
<accession>A0AC61RJ33</accession>
<organism evidence="1 2">
    <name type="scientific">Lepagella muris</name>
    <dbReference type="NCBI Taxonomy" id="3032870"/>
    <lineage>
        <taxon>Bacteria</taxon>
        <taxon>Pseudomonadati</taxon>
        <taxon>Bacteroidota</taxon>
        <taxon>Bacteroidia</taxon>
        <taxon>Bacteroidales</taxon>
        <taxon>Muribaculaceae</taxon>
        <taxon>Lepagella</taxon>
    </lineage>
</organism>
<name>A0AC61RJ33_9BACT</name>
<evidence type="ECO:0000313" key="1">
    <source>
        <dbReference type="EMBL" id="TGY80181.1"/>
    </source>
</evidence>
<gene>
    <name evidence="1" type="ORF">E5331_02775</name>
</gene>
<keyword evidence="2" id="KW-1185">Reference proteome</keyword>
<proteinExistence type="predicted"/>
<dbReference type="EMBL" id="SRYB01000003">
    <property type="protein sequence ID" value="TGY80181.1"/>
    <property type="molecule type" value="Genomic_DNA"/>
</dbReference>
<reference evidence="1" key="1">
    <citation type="submission" date="2019-04" db="EMBL/GenBank/DDBJ databases">
        <title>Microbes associate with the intestines of laboratory mice.</title>
        <authorList>
            <person name="Navarre W."/>
            <person name="Wong E."/>
            <person name="Huang K."/>
            <person name="Tropini C."/>
            <person name="Ng K."/>
            <person name="Yu B."/>
        </authorList>
    </citation>
    <scope>NUCLEOTIDE SEQUENCE</scope>
    <source>
        <strain evidence="1">NM04_E33</strain>
    </source>
</reference>
<sequence>MSAGSENPGYITSACVLYGKSDKDSDWETLDYVTSNKKNKLHRKLQNPRSVRYLRLMVLQPLQTPEVVATRIYEFSVH</sequence>
<comment type="caution">
    <text evidence="1">The sequence shown here is derived from an EMBL/GenBank/DDBJ whole genome shotgun (WGS) entry which is preliminary data.</text>
</comment>